<protein>
    <submittedName>
        <fullName evidence="1">Uncharacterized protein</fullName>
    </submittedName>
</protein>
<proteinExistence type="predicted"/>
<dbReference type="EMBL" id="JACHXU010000010">
    <property type="protein sequence ID" value="MBB3207343.1"/>
    <property type="molecule type" value="Genomic_DNA"/>
</dbReference>
<dbReference type="AlphaFoldDB" id="A0A7W5E0C1"/>
<evidence type="ECO:0000313" key="1">
    <source>
        <dbReference type="EMBL" id="MBB3207343.1"/>
    </source>
</evidence>
<name>A0A7W5E0C1_9BACT</name>
<dbReference type="Proteomes" id="UP000536179">
    <property type="component" value="Unassembled WGS sequence"/>
</dbReference>
<sequence>MWIDNLAPDVQEYFLFVPNTVNSRDPIKAANIRPVAKTLN</sequence>
<dbReference type="RefSeq" id="WP_261363934.1">
    <property type="nucleotide sequence ID" value="NZ_JACHXU010000010.1"/>
</dbReference>
<gene>
    <name evidence="1" type="ORF">FHS27_003164</name>
</gene>
<evidence type="ECO:0000313" key="2">
    <source>
        <dbReference type="Proteomes" id="UP000536179"/>
    </source>
</evidence>
<keyword evidence="2" id="KW-1185">Reference proteome</keyword>
<accession>A0A7W5E0C1</accession>
<reference evidence="1 2" key="1">
    <citation type="submission" date="2020-08" db="EMBL/GenBank/DDBJ databases">
        <title>Genomic Encyclopedia of Type Strains, Phase III (KMG-III): the genomes of soil and plant-associated and newly described type strains.</title>
        <authorList>
            <person name="Whitman W."/>
        </authorList>
    </citation>
    <scope>NUCLEOTIDE SEQUENCE [LARGE SCALE GENOMIC DNA]</scope>
    <source>
        <strain evidence="1 2">CECT 8075</strain>
    </source>
</reference>
<organism evidence="1 2">
    <name type="scientific">Aporhodopirellula rubra</name>
    <dbReference type="NCBI Taxonomy" id="980271"/>
    <lineage>
        <taxon>Bacteria</taxon>
        <taxon>Pseudomonadati</taxon>
        <taxon>Planctomycetota</taxon>
        <taxon>Planctomycetia</taxon>
        <taxon>Pirellulales</taxon>
        <taxon>Pirellulaceae</taxon>
        <taxon>Aporhodopirellula</taxon>
    </lineage>
</organism>
<comment type="caution">
    <text evidence="1">The sequence shown here is derived from an EMBL/GenBank/DDBJ whole genome shotgun (WGS) entry which is preliminary data.</text>
</comment>